<organism evidence="2 3">
    <name type="scientific">Roseateles toxinivorans</name>
    <dbReference type="NCBI Taxonomy" id="270368"/>
    <lineage>
        <taxon>Bacteria</taxon>
        <taxon>Pseudomonadati</taxon>
        <taxon>Pseudomonadota</taxon>
        <taxon>Betaproteobacteria</taxon>
        <taxon>Burkholderiales</taxon>
        <taxon>Sphaerotilaceae</taxon>
        <taxon>Roseateles</taxon>
    </lineage>
</organism>
<keyword evidence="1" id="KW-0812">Transmembrane</keyword>
<feature type="transmembrane region" description="Helical" evidence="1">
    <location>
        <begin position="114"/>
        <end position="133"/>
    </location>
</feature>
<dbReference type="RefSeq" id="WP_133700453.1">
    <property type="nucleotide sequence ID" value="NZ_SNXS01000002.1"/>
</dbReference>
<feature type="transmembrane region" description="Helical" evidence="1">
    <location>
        <begin position="177"/>
        <end position="200"/>
    </location>
</feature>
<name>A0A4R6QS19_9BURK</name>
<dbReference type="Pfam" id="PF10067">
    <property type="entry name" value="DUF2306"/>
    <property type="match status" value="1"/>
</dbReference>
<feature type="transmembrane region" description="Helical" evidence="1">
    <location>
        <begin position="248"/>
        <end position="274"/>
    </location>
</feature>
<dbReference type="InParanoid" id="A0A4R6QS19"/>
<evidence type="ECO:0000256" key="1">
    <source>
        <dbReference type="SAM" id="Phobius"/>
    </source>
</evidence>
<sequence length="278" mass="30349">MSAILTPALPTLPRQTAARALSRTMAAWLGVALLGQLFFVIYVLGFYGRHALQGRPELWNKVLPHGWVAGDVLGNTVLAGHLLFTVVILLGGALQLWPLLRRRVAALHRWNGRLYLVSALILSVGGLVMVWTREGVGLGGTGQRLGISLNAVLILAFAWLGWRAARLRRFDAHRRWMLRLFLVVAGVWFFRIGLMLWLIVNQGPVGFDPETFEGPFLIFLSFAQTLLPLAVLEAVLRAQASGRPALQAATATGLALLTLATAVGIAAAGMLMWLPRIQ</sequence>
<reference evidence="2 3" key="1">
    <citation type="submission" date="2019-03" db="EMBL/GenBank/DDBJ databases">
        <title>Genomic Encyclopedia of Type Strains, Phase IV (KMG-IV): sequencing the most valuable type-strain genomes for metagenomic binning, comparative biology and taxonomic classification.</title>
        <authorList>
            <person name="Goeker M."/>
        </authorList>
    </citation>
    <scope>NUCLEOTIDE SEQUENCE [LARGE SCALE GENOMIC DNA]</scope>
    <source>
        <strain evidence="2 3">DSM 16998</strain>
    </source>
</reference>
<keyword evidence="1" id="KW-0472">Membrane</keyword>
<evidence type="ECO:0000313" key="2">
    <source>
        <dbReference type="EMBL" id="TDP73045.1"/>
    </source>
</evidence>
<gene>
    <name evidence="2" type="ORF">DES47_102791</name>
</gene>
<comment type="caution">
    <text evidence="2">The sequence shown here is derived from an EMBL/GenBank/DDBJ whole genome shotgun (WGS) entry which is preliminary data.</text>
</comment>
<dbReference type="OrthoDB" id="8759010at2"/>
<evidence type="ECO:0000313" key="3">
    <source>
        <dbReference type="Proteomes" id="UP000295361"/>
    </source>
</evidence>
<accession>A0A4R6QS19</accession>
<dbReference type="InterPro" id="IPR018750">
    <property type="entry name" value="DUF2306_membrane"/>
</dbReference>
<dbReference type="Proteomes" id="UP000295361">
    <property type="component" value="Unassembled WGS sequence"/>
</dbReference>
<keyword evidence="1" id="KW-1133">Transmembrane helix</keyword>
<feature type="transmembrane region" description="Helical" evidence="1">
    <location>
        <begin position="216"/>
        <end position="236"/>
    </location>
</feature>
<dbReference type="EMBL" id="SNXS01000002">
    <property type="protein sequence ID" value="TDP73045.1"/>
    <property type="molecule type" value="Genomic_DNA"/>
</dbReference>
<keyword evidence="3" id="KW-1185">Reference proteome</keyword>
<proteinExistence type="predicted"/>
<feature type="transmembrane region" description="Helical" evidence="1">
    <location>
        <begin position="26"/>
        <end position="47"/>
    </location>
</feature>
<feature type="transmembrane region" description="Helical" evidence="1">
    <location>
        <begin position="145"/>
        <end position="165"/>
    </location>
</feature>
<protein>
    <submittedName>
        <fullName evidence="2">Putative membrane protein</fullName>
    </submittedName>
</protein>
<dbReference type="AlphaFoldDB" id="A0A4R6QS19"/>
<feature type="transmembrane region" description="Helical" evidence="1">
    <location>
        <begin position="67"/>
        <end position="94"/>
    </location>
</feature>